<sequence>MMQTKRNKPLLSLSELAQKVGKPHLTMRAVLKVEGLLSNCRDESGKLQEIVTDKGREFGMRVNGEVFWIPQVIEYLH</sequence>
<keyword evidence="2" id="KW-1185">Reference proteome</keyword>
<dbReference type="OrthoDB" id="9882049at2"/>
<accession>I3CHC7</accession>
<dbReference type="AlphaFoldDB" id="I3CHC7"/>
<dbReference type="EMBL" id="JH600070">
    <property type="protein sequence ID" value="EIJ43020.1"/>
    <property type="molecule type" value="Genomic_DNA"/>
</dbReference>
<gene>
    <name evidence="1" type="ORF">BegalDRAFT_2156</name>
</gene>
<dbReference type="Proteomes" id="UP000005744">
    <property type="component" value="Unassembled WGS sequence"/>
</dbReference>
<dbReference type="HOGENOM" id="CLU_2631010_0_0_6"/>
<name>I3CHC7_9GAMM</name>
<protein>
    <submittedName>
        <fullName evidence="1">Uncharacterized protein</fullName>
    </submittedName>
</protein>
<evidence type="ECO:0000313" key="2">
    <source>
        <dbReference type="Proteomes" id="UP000005744"/>
    </source>
</evidence>
<proteinExistence type="predicted"/>
<evidence type="ECO:0000313" key="1">
    <source>
        <dbReference type="EMBL" id="EIJ43020.1"/>
    </source>
</evidence>
<dbReference type="RefSeq" id="WP_002689895.1">
    <property type="nucleotide sequence ID" value="NZ_JH600070.1"/>
</dbReference>
<reference evidence="1 2" key="1">
    <citation type="submission" date="2011-11" db="EMBL/GenBank/DDBJ databases">
        <title>Improved High-Quality Draft sequence of Beggiatoa alba B18lD.</title>
        <authorList>
            <consortium name="US DOE Joint Genome Institute"/>
            <person name="Lucas S."/>
            <person name="Han J."/>
            <person name="Lapidus A."/>
            <person name="Cheng J.-F."/>
            <person name="Goodwin L."/>
            <person name="Pitluck S."/>
            <person name="Peters L."/>
            <person name="Mikhailova N."/>
            <person name="Held B."/>
            <person name="Detter J.C."/>
            <person name="Han C."/>
            <person name="Tapia R."/>
            <person name="Land M."/>
            <person name="Hauser L."/>
            <person name="Kyrpides N."/>
            <person name="Ivanova N."/>
            <person name="Pagani I."/>
            <person name="Samuel K."/>
            <person name="Teske A."/>
            <person name="Mueller J."/>
            <person name="Woyke T."/>
        </authorList>
    </citation>
    <scope>NUCLEOTIDE SEQUENCE [LARGE SCALE GENOMIC DNA]</scope>
    <source>
        <strain evidence="1 2">B18LD</strain>
    </source>
</reference>
<organism evidence="1 2">
    <name type="scientific">Beggiatoa alba B18LD</name>
    <dbReference type="NCBI Taxonomy" id="395493"/>
    <lineage>
        <taxon>Bacteria</taxon>
        <taxon>Pseudomonadati</taxon>
        <taxon>Pseudomonadota</taxon>
        <taxon>Gammaproteobacteria</taxon>
        <taxon>Thiotrichales</taxon>
        <taxon>Thiotrichaceae</taxon>
        <taxon>Beggiatoa</taxon>
    </lineage>
</organism>